<comment type="similarity">
    <text evidence="2">Belongs to the CONSTANS family.</text>
</comment>
<organism evidence="13 14">
    <name type="scientific">Dioscorea cayennensis subsp. rotundata</name>
    <name type="common">White Guinea yam</name>
    <name type="synonym">Dioscorea rotundata</name>
    <dbReference type="NCBI Taxonomy" id="55577"/>
    <lineage>
        <taxon>Eukaryota</taxon>
        <taxon>Viridiplantae</taxon>
        <taxon>Streptophyta</taxon>
        <taxon>Embryophyta</taxon>
        <taxon>Tracheophyta</taxon>
        <taxon>Spermatophyta</taxon>
        <taxon>Magnoliopsida</taxon>
        <taxon>Liliopsida</taxon>
        <taxon>Dioscoreales</taxon>
        <taxon>Dioscoreaceae</taxon>
        <taxon>Dioscorea</taxon>
    </lineage>
</organism>
<dbReference type="PROSITE" id="PS50119">
    <property type="entry name" value="ZF_BBOX"/>
    <property type="match status" value="1"/>
</dbReference>
<feature type="region of interest" description="Disordered" evidence="10">
    <location>
        <begin position="327"/>
        <end position="352"/>
    </location>
</feature>
<evidence type="ECO:0000259" key="12">
    <source>
        <dbReference type="PROSITE" id="PS51017"/>
    </source>
</evidence>
<protein>
    <submittedName>
        <fullName evidence="14">Zinc finger protein CONSTANS-LIKE 13-like</fullName>
    </submittedName>
</protein>
<feature type="compositionally biased region" description="Gly residues" evidence="10">
    <location>
        <begin position="342"/>
        <end position="352"/>
    </location>
</feature>
<dbReference type="RefSeq" id="XP_039129688.1">
    <property type="nucleotide sequence ID" value="XM_039273754.1"/>
</dbReference>
<evidence type="ECO:0000256" key="1">
    <source>
        <dbReference type="ARBA" id="ARBA00004123"/>
    </source>
</evidence>
<dbReference type="InterPro" id="IPR010402">
    <property type="entry name" value="CCT_domain"/>
</dbReference>
<feature type="domain" description="CCT" evidence="12">
    <location>
        <begin position="377"/>
        <end position="419"/>
    </location>
</feature>
<keyword evidence="5 8" id="KW-0863">Zinc-finger</keyword>
<dbReference type="AlphaFoldDB" id="A0AB40BRU5"/>
<keyword evidence="13" id="KW-1185">Reference proteome</keyword>
<evidence type="ECO:0000256" key="4">
    <source>
        <dbReference type="ARBA" id="ARBA00022737"/>
    </source>
</evidence>
<evidence type="ECO:0000256" key="8">
    <source>
        <dbReference type="PROSITE-ProRule" id="PRU00024"/>
    </source>
</evidence>
<keyword evidence="3" id="KW-0479">Metal-binding</keyword>
<feature type="compositionally biased region" description="Polar residues" evidence="10">
    <location>
        <begin position="10"/>
        <end position="19"/>
    </location>
</feature>
<gene>
    <name evidence="14" type="primary">LOC120265788</name>
</gene>
<keyword evidence="7 9" id="KW-0539">Nucleus</keyword>
<accession>A0AB40BRU5</accession>
<dbReference type="GO" id="GO:0006355">
    <property type="term" value="P:regulation of DNA-templated transcription"/>
    <property type="evidence" value="ECO:0007669"/>
    <property type="project" value="UniProtKB-ARBA"/>
</dbReference>
<feature type="region of interest" description="Disordered" evidence="10">
    <location>
        <begin position="1"/>
        <end position="52"/>
    </location>
</feature>
<proteinExistence type="inferred from homology"/>
<dbReference type="PROSITE" id="PS51017">
    <property type="entry name" value="CCT"/>
    <property type="match status" value="1"/>
</dbReference>
<evidence type="ECO:0000256" key="2">
    <source>
        <dbReference type="ARBA" id="ARBA00010024"/>
    </source>
</evidence>
<dbReference type="PANTHER" id="PTHR31717">
    <property type="entry name" value="ZINC FINGER PROTEIN CONSTANS-LIKE 10"/>
    <property type="match status" value="1"/>
</dbReference>
<dbReference type="Pfam" id="PF00643">
    <property type="entry name" value="zf-B_box"/>
    <property type="match status" value="1"/>
</dbReference>
<dbReference type="GO" id="GO:0008270">
    <property type="term" value="F:zinc ion binding"/>
    <property type="evidence" value="ECO:0007669"/>
    <property type="project" value="UniProtKB-KW"/>
</dbReference>
<reference evidence="14" key="1">
    <citation type="submission" date="2025-08" db="UniProtKB">
        <authorList>
            <consortium name="RefSeq"/>
        </authorList>
    </citation>
    <scope>IDENTIFICATION</scope>
</reference>
<keyword evidence="6" id="KW-0862">Zinc</keyword>
<evidence type="ECO:0000256" key="6">
    <source>
        <dbReference type="ARBA" id="ARBA00022833"/>
    </source>
</evidence>
<evidence type="ECO:0000313" key="14">
    <source>
        <dbReference type="RefSeq" id="XP_039129688.1"/>
    </source>
</evidence>
<feature type="domain" description="B box-type" evidence="11">
    <location>
        <begin position="102"/>
        <end position="147"/>
    </location>
</feature>
<sequence>MMSSLPVPSLDSTFIQSPSSEDEAPLTTTRSKKTMGEEAATATATETATETTVAEKEAGSGGACEFCGEAPALVHCRADSARLCLACDRHVHAANTVSSRHSRALLCDTCRTARATILCASHNSMLCPNCDFDAHQDAAQQHDRRPVEPFSGCPTAVELVDVLGVGGDGKEIGGGGDEGFGEDGWVWEAQPILSLEDYIVPTTSCHGFQALGFAPLNKNRKAACGKHREEILRQLRELMKSESYVATDCWQQESAVEFIPMEQEQILQEGNMEFNLNQDTTCFNVPTYEVNFFQWDHSDNHDLTHTVAFPFEQFTGSSLIANHTKTEEAGDIDASANQVSGSGDGGGGGGESGDAIIKDKILSLPKRSGYDLALPDRDSVLSRYKEKRKARRYDKLIRYESRKVRADSRVRIKGRFAKANQAEK</sequence>
<comment type="subcellular location">
    <subcellularLocation>
        <location evidence="1 9">Nucleus</location>
    </subcellularLocation>
</comment>
<dbReference type="GeneID" id="120265788"/>
<feature type="compositionally biased region" description="Low complexity" evidence="10">
    <location>
        <begin position="37"/>
        <end position="52"/>
    </location>
</feature>
<dbReference type="SMART" id="SM00336">
    <property type="entry name" value="BBOX"/>
    <property type="match status" value="2"/>
</dbReference>
<evidence type="ECO:0000256" key="5">
    <source>
        <dbReference type="ARBA" id="ARBA00022771"/>
    </source>
</evidence>
<evidence type="ECO:0000256" key="9">
    <source>
        <dbReference type="PROSITE-ProRule" id="PRU00357"/>
    </source>
</evidence>
<dbReference type="InterPro" id="IPR000315">
    <property type="entry name" value="Znf_B-box"/>
</dbReference>
<dbReference type="PANTHER" id="PTHR31717:SF10">
    <property type="entry name" value="CCT MOTIF FAMILY PROTEIN, EXPRESSED"/>
    <property type="match status" value="1"/>
</dbReference>
<dbReference type="Pfam" id="PF06203">
    <property type="entry name" value="CCT"/>
    <property type="match status" value="1"/>
</dbReference>
<evidence type="ECO:0000256" key="3">
    <source>
        <dbReference type="ARBA" id="ARBA00022723"/>
    </source>
</evidence>
<evidence type="ECO:0000313" key="13">
    <source>
        <dbReference type="Proteomes" id="UP001515500"/>
    </source>
</evidence>
<evidence type="ECO:0000256" key="7">
    <source>
        <dbReference type="ARBA" id="ARBA00023242"/>
    </source>
</evidence>
<dbReference type="Proteomes" id="UP001515500">
    <property type="component" value="Chromosome 7"/>
</dbReference>
<evidence type="ECO:0000259" key="11">
    <source>
        <dbReference type="PROSITE" id="PS50119"/>
    </source>
</evidence>
<name>A0AB40BRU5_DIOCR</name>
<keyword evidence="4" id="KW-0677">Repeat</keyword>
<evidence type="ECO:0000256" key="10">
    <source>
        <dbReference type="SAM" id="MobiDB-lite"/>
    </source>
</evidence>
<dbReference type="GO" id="GO:0005634">
    <property type="term" value="C:nucleus"/>
    <property type="evidence" value="ECO:0007669"/>
    <property type="project" value="UniProtKB-SubCell"/>
</dbReference>
<dbReference type="InterPro" id="IPR049808">
    <property type="entry name" value="CONSTANS-like_Bbox1"/>
</dbReference>
<dbReference type="CDD" id="cd19821">
    <property type="entry name" value="Bbox1_BBX-like"/>
    <property type="match status" value="1"/>
</dbReference>